<organism evidence="5 6">
    <name type="scientific">Bos mutus</name>
    <name type="common">wild yak</name>
    <dbReference type="NCBI Taxonomy" id="72004"/>
    <lineage>
        <taxon>Eukaryota</taxon>
        <taxon>Metazoa</taxon>
        <taxon>Chordata</taxon>
        <taxon>Craniata</taxon>
        <taxon>Vertebrata</taxon>
        <taxon>Euteleostomi</taxon>
        <taxon>Mammalia</taxon>
        <taxon>Eutheria</taxon>
        <taxon>Laurasiatheria</taxon>
        <taxon>Artiodactyla</taxon>
        <taxon>Ruminantia</taxon>
        <taxon>Pecora</taxon>
        <taxon>Bovidae</taxon>
        <taxon>Bovinae</taxon>
        <taxon>Bos</taxon>
    </lineage>
</organism>
<dbReference type="EMBL" id="VBQZ03000013">
    <property type="protein sequence ID" value="MXQ82464.1"/>
    <property type="molecule type" value="Genomic_DNA"/>
</dbReference>
<accession>A0A6B0R3N0</accession>
<dbReference type="PROSITE" id="PS50102">
    <property type="entry name" value="RRM"/>
    <property type="match status" value="1"/>
</dbReference>
<keyword evidence="2 3" id="KW-0694">RNA-binding</keyword>
<reference evidence="5" key="1">
    <citation type="submission" date="2019-10" db="EMBL/GenBank/DDBJ databases">
        <title>The sequence and de novo assembly of the wild yak genome.</title>
        <authorList>
            <person name="Liu Y."/>
        </authorList>
    </citation>
    <scope>NUCLEOTIDE SEQUENCE [LARGE SCALE GENOMIC DNA]</scope>
    <source>
        <strain evidence="5">WY2019</strain>
    </source>
</reference>
<dbReference type="AlphaFoldDB" id="A0A6B0R3N0"/>
<protein>
    <recommendedName>
        <fullName evidence="4">RRM domain-containing protein</fullName>
    </recommendedName>
</protein>
<evidence type="ECO:0000256" key="1">
    <source>
        <dbReference type="ARBA" id="ARBA00022737"/>
    </source>
</evidence>
<dbReference type="PANTHER" id="PTHR23236">
    <property type="entry name" value="EUKARYOTIC TRANSLATION INITIATION FACTOR 4B/4H"/>
    <property type="match status" value="1"/>
</dbReference>
<name>A0A6B0R3N0_9CETA</name>
<dbReference type="Proteomes" id="UP000322234">
    <property type="component" value="Unassembled WGS sequence"/>
</dbReference>
<dbReference type="InterPro" id="IPR012677">
    <property type="entry name" value="Nucleotide-bd_a/b_plait_sf"/>
</dbReference>
<dbReference type="Gene3D" id="3.30.70.330">
    <property type="match status" value="2"/>
</dbReference>
<proteinExistence type="predicted"/>
<dbReference type="InterPro" id="IPR000504">
    <property type="entry name" value="RRM_dom"/>
</dbReference>
<evidence type="ECO:0000313" key="6">
    <source>
        <dbReference type="Proteomes" id="UP000322234"/>
    </source>
</evidence>
<evidence type="ECO:0000259" key="4">
    <source>
        <dbReference type="PROSITE" id="PS50102"/>
    </source>
</evidence>
<dbReference type="InterPro" id="IPR035979">
    <property type="entry name" value="RBD_domain_sf"/>
</dbReference>
<evidence type="ECO:0000256" key="2">
    <source>
        <dbReference type="ARBA" id="ARBA00022884"/>
    </source>
</evidence>
<sequence>MSRKFGYVDFESAEDLEKTLELTSLKVFGNKIKLGKPKGKDSKKDCDARTLLAENLPCKVTQNDLKEVFEDAVEIRLVNKDGKSKGIAYMEFKTEADEEKNLGRKAGNRNGRAIHFLCPTPERKVKVKTIEVKESHLEW</sequence>
<dbReference type="PANTHER" id="PTHR23236:SF119">
    <property type="entry name" value="NUCLEAR RNA-BINDING PROTEIN SART-3"/>
    <property type="match status" value="1"/>
</dbReference>
<comment type="caution">
    <text evidence="5">The sequence shown here is derived from an EMBL/GenBank/DDBJ whole genome shotgun (WGS) entry which is preliminary data.</text>
</comment>
<keyword evidence="6" id="KW-1185">Reference proteome</keyword>
<gene>
    <name evidence="5" type="ORF">E5288_WYG009644</name>
</gene>
<dbReference type="Pfam" id="PF00076">
    <property type="entry name" value="RRM_1"/>
    <property type="match status" value="1"/>
</dbReference>
<evidence type="ECO:0000313" key="5">
    <source>
        <dbReference type="EMBL" id="MXQ82464.1"/>
    </source>
</evidence>
<dbReference type="GO" id="GO:0003723">
    <property type="term" value="F:RNA binding"/>
    <property type="evidence" value="ECO:0007669"/>
    <property type="project" value="UniProtKB-UniRule"/>
</dbReference>
<dbReference type="SUPFAM" id="SSF54928">
    <property type="entry name" value="RNA-binding domain, RBD"/>
    <property type="match status" value="1"/>
</dbReference>
<feature type="domain" description="RRM" evidence="4">
    <location>
        <begin position="49"/>
        <end position="132"/>
    </location>
</feature>
<keyword evidence="1" id="KW-0677">Repeat</keyword>
<evidence type="ECO:0000256" key="3">
    <source>
        <dbReference type="PROSITE-ProRule" id="PRU00176"/>
    </source>
</evidence>